<dbReference type="RefSeq" id="WP_341399112.1">
    <property type="nucleotide sequence ID" value="NZ_JBBUTI010000006.1"/>
</dbReference>
<reference evidence="2 3" key="1">
    <citation type="submission" date="2024-04" db="EMBL/GenBank/DDBJ databases">
        <title>Novel species of the genus Ideonella isolated from streams.</title>
        <authorList>
            <person name="Lu H."/>
        </authorList>
    </citation>
    <scope>NUCLEOTIDE SEQUENCE [LARGE SCALE GENOMIC DNA]</scope>
    <source>
        <strain evidence="2 3">LYT19W</strain>
    </source>
</reference>
<protein>
    <recommendedName>
        <fullName evidence="4">DUF4189 domain-containing protein</fullName>
    </recommendedName>
</protein>
<dbReference type="PROSITE" id="PS51257">
    <property type="entry name" value="PROKAR_LIPOPROTEIN"/>
    <property type="match status" value="1"/>
</dbReference>
<name>A0ABU9C995_9BURK</name>
<comment type="caution">
    <text evidence="2">The sequence shown here is derived from an EMBL/GenBank/DDBJ whole genome shotgun (WGS) entry which is preliminary data.</text>
</comment>
<evidence type="ECO:0000313" key="2">
    <source>
        <dbReference type="EMBL" id="MEK8046815.1"/>
    </source>
</evidence>
<feature type="chain" id="PRO_5045413235" description="DUF4189 domain-containing protein" evidence="1">
    <location>
        <begin position="31"/>
        <end position="163"/>
    </location>
</feature>
<keyword evidence="1" id="KW-0732">Signal</keyword>
<evidence type="ECO:0000313" key="3">
    <source>
        <dbReference type="Proteomes" id="UP001379945"/>
    </source>
</evidence>
<proteinExistence type="predicted"/>
<gene>
    <name evidence="2" type="ORF">AACH00_10680</name>
</gene>
<organism evidence="2 3">
    <name type="scientific">Ideonella margarita</name>
    <dbReference type="NCBI Taxonomy" id="2984191"/>
    <lineage>
        <taxon>Bacteria</taxon>
        <taxon>Pseudomonadati</taxon>
        <taxon>Pseudomonadota</taxon>
        <taxon>Betaproteobacteria</taxon>
        <taxon>Burkholderiales</taxon>
        <taxon>Sphaerotilaceae</taxon>
        <taxon>Ideonella</taxon>
    </lineage>
</organism>
<sequence length="163" mass="16538">MRLLKPLRSIRGVAASGLFTLLAACSTGDAVPLAPAAPAAVASVAPVSSVAAGPDALWQQVQAEVGKARCEQDAQCRSIGAGHKACGGPAFYLAWSMLDSRPDALQQKVDAHARAQADAQARAGMVSNCMAEADPGARCDAAAGRCVLNARRSGVPLTGTTAR</sequence>
<dbReference type="EMBL" id="JBBUTI010000006">
    <property type="protein sequence ID" value="MEK8046815.1"/>
    <property type="molecule type" value="Genomic_DNA"/>
</dbReference>
<keyword evidence="3" id="KW-1185">Reference proteome</keyword>
<accession>A0ABU9C995</accession>
<dbReference type="Proteomes" id="UP001379945">
    <property type="component" value="Unassembled WGS sequence"/>
</dbReference>
<evidence type="ECO:0000256" key="1">
    <source>
        <dbReference type="SAM" id="SignalP"/>
    </source>
</evidence>
<feature type="signal peptide" evidence="1">
    <location>
        <begin position="1"/>
        <end position="30"/>
    </location>
</feature>
<evidence type="ECO:0008006" key="4">
    <source>
        <dbReference type="Google" id="ProtNLM"/>
    </source>
</evidence>